<dbReference type="HOGENOM" id="CLU_3351959_0_0_1"/>
<protein>
    <submittedName>
        <fullName evidence="1">Uncharacterized protein</fullName>
    </submittedName>
</protein>
<proteinExistence type="predicted"/>
<reference evidence="2" key="1">
    <citation type="journal article" date="2012" name="Nat. Biotechnol.">
        <title>Reference genome sequence of the model plant Setaria.</title>
        <authorList>
            <person name="Bennetzen J.L."/>
            <person name="Schmutz J."/>
            <person name="Wang H."/>
            <person name="Percifield R."/>
            <person name="Hawkins J."/>
            <person name="Pontaroli A.C."/>
            <person name="Estep M."/>
            <person name="Feng L."/>
            <person name="Vaughn J.N."/>
            <person name="Grimwood J."/>
            <person name="Jenkins J."/>
            <person name="Barry K."/>
            <person name="Lindquist E."/>
            <person name="Hellsten U."/>
            <person name="Deshpande S."/>
            <person name="Wang X."/>
            <person name="Wu X."/>
            <person name="Mitros T."/>
            <person name="Triplett J."/>
            <person name="Yang X."/>
            <person name="Ye C.Y."/>
            <person name="Mauro-Herrera M."/>
            <person name="Wang L."/>
            <person name="Li P."/>
            <person name="Sharma M."/>
            <person name="Sharma R."/>
            <person name="Ronald P.C."/>
            <person name="Panaud O."/>
            <person name="Kellogg E.A."/>
            <person name="Brutnell T.P."/>
            <person name="Doust A.N."/>
            <person name="Tuskan G.A."/>
            <person name="Rokhsar D."/>
            <person name="Devos K.M."/>
        </authorList>
    </citation>
    <scope>NUCLEOTIDE SEQUENCE [LARGE SCALE GENOMIC DNA]</scope>
    <source>
        <strain evidence="2">cv. Yugu1</strain>
    </source>
</reference>
<evidence type="ECO:0000313" key="1">
    <source>
        <dbReference type="EnsemblPlants" id="KQL10163"/>
    </source>
</evidence>
<dbReference type="EnsemblPlants" id="KQL10163">
    <property type="protein sequence ID" value="KQL10163"/>
    <property type="gene ID" value="SETIT_008906mg"/>
</dbReference>
<accession>K3Y3W8</accession>
<dbReference type="Gramene" id="KQL10163">
    <property type="protein sequence ID" value="KQL10163"/>
    <property type="gene ID" value="SETIT_008906mg"/>
</dbReference>
<evidence type="ECO:0000313" key="2">
    <source>
        <dbReference type="Proteomes" id="UP000004995"/>
    </source>
</evidence>
<dbReference type="InParanoid" id="K3Y3W8"/>
<dbReference type="EMBL" id="AGNK02002331">
    <property type="status" value="NOT_ANNOTATED_CDS"/>
    <property type="molecule type" value="Genomic_DNA"/>
</dbReference>
<reference evidence="1" key="2">
    <citation type="submission" date="2018-08" db="UniProtKB">
        <authorList>
            <consortium name="EnsemblPlants"/>
        </authorList>
    </citation>
    <scope>IDENTIFICATION</scope>
    <source>
        <strain evidence="1">Yugu1</strain>
    </source>
</reference>
<organism evidence="1 2">
    <name type="scientific">Setaria italica</name>
    <name type="common">Foxtail millet</name>
    <name type="synonym">Panicum italicum</name>
    <dbReference type="NCBI Taxonomy" id="4555"/>
    <lineage>
        <taxon>Eukaryota</taxon>
        <taxon>Viridiplantae</taxon>
        <taxon>Streptophyta</taxon>
        <taxon>Embryophyta</taxon>
        <taxon>Tracheophyta</taxon>
        <taxon>Spermatophyta</taxon>
        <taxon>Magnoliopsida</taxon>
        <taxon>Liliopsida</taxon>
        <taxon>Poales</taxon>
        <taxon>Poaceae</taxon>
        <taxon>PACMAD clade</taxon>
        <taxon>Panicoideae</taxon>
        <taxon>Panicodae</taxon>
        <taxon>Paniceae</taxon>
        <taxon>Cenchrinae</taxon>
        <taxon>Setaria</taxon>
    </lineage>
</organism>
<sequence length="37" mass="4389">MGHLRQSHDELSLIQKWLEQAMLKLFSHTLSHHACFD</sequence>
<dbReference type="AlphaFoldDB" id="K3Y3W8"/>
<dbReference type="Proteomes" id="UP000004995">
    <property type="component" value="Unassembled WGS sequence"/>
</dbReference>
<keyword evidence="2" id="KW-1185">Reference proteome</keyword>
<name>K3Y3W8_SETIT</name>